<dbReference type="PROSITE" id="PS50110">
    <property type="entry name" value="RESPONSE_REGULATORY"/>
    <property type="match status" value="1"/>
</dbReference>
<dbReference type="RefSeq" id="WP_090258970.1">
    <property type="nucleotide sequence ID" value="NZ_FOIR01000002.1"/>
</dbReference>
<dbReference type="InterPro" id="IPR001789">
    <property type="entry name" value="Sig_transdc_resp-reg_receiver"/>
</dbReference>
<accession>A0A1I0QQK4</accession>
<dbReference type="OrthoDB" id="1524091at2"/>
<keyword evidence="1" id="KW-0597">Phosphoprotein</keyword>
<dbReference type="EMBL" id="FOIR01000002">
    <property type="protein sequence ID" value="SEW29626.1"/>
    <property type="molecule type" value="Genomic_DNA"/>
</dbReference>
<protein>
    <submittedName>
        <fullName evidence="3">Response regulator receiver domain-containing protein</fullName>
    </submittedName>
</protein>
<dbReference type="Proteomes" id="UP000199437">
    <property type="component" value="Unassembled WGS sequence"/>
</dbReference>
<feature type="modified residue" description="4-aspartylphosphate" evidence="1">
    <location>
        <position position="64"/>
    </location>
</feature>
<reference evidence="4" key="1">
    <citation type="submission" date="2016-10" db="EMBL/GenBank/DDBJ databases">
        <authorList>
            <person name="Varghese N."/>
            <person name="Submissions S."/>
        </authorList>
    </citation>
    <scope>NUCLEOTIDE SEQUENCE [LARGE SCALE GENOMIC DNA]</scope>
    <source>
        <strain evidence="4">CGMCC 1.12402</strain>
    </source>
</reference>
<dbReference type="PANTHER" id="PTHR44520">
    <property type="entry name" value="RESPONSE REGULATOR RCP1-RELATED"/>
    <property type="match status" value="1"/>
</dbReference>
<dbReference type="SMART" id="SM00448">
    <property type="entry name" value="REC"/>
    <property type="match status" value="1"/>
</dbReference>
<dbReference type="AlphaFoldDB" id="A0A1I0QQK4"/>
<dbReference type="InterPro" id="IPR011006">
    <property type="entry name" value="CheY-like_superfamily"/>
</dbReference>
<evidence type="ECO:0000259" key="2">
    <source>
        <dbReference type="PROSITE" id="PS50110"/>
    </source>
</evidence>
<proteinExistence type="predicted"/>
<sequence>MKKLDCILLVDDNDADNYYHQMIIEEVGCAEAILALENAFDALDYIKSVDESVEQATPNIIFLDINMPGMNGWEFLDEYEKLSKEQKANVMVIMLSTSQNPDDKIKAKAKYGILEFVNKPLTEETLKKLIKKHFPDVLE</sequence>
<name>A0A1I0QQK4_9BACT</name>
<evidence type="ECO:0000256" key="1">
    <source>
        <dbReference type="PROSITE-ProRule" id="PRU00169"/>
    </source>
</evidence>
<dbReference type="InterPro" id="IPR052893">
    <property type="entry name" value="TCS_response_regulator"/>
</dbReference>
<evidence type="ECO:0000313" key="4">
    <source>
        <dbReference type="Proteomes" id="UP000199437"/>
    </source>
</evidence>
<dbReference type="Gene3D" id="3.40.50.2300">
    <property type="match status" value="1"/>
</dbReference>
<dbReference type="STRING" id="1267423.SAMN05216290_2571"/>
<evidence type="ECO:0000313" key="3">
    <source>
        <dbReference type="EMBL" id="SEW29626.1"/>
    </source>
</evidence>
<dbReference type="GeneID" id="99987265"/>
<feature type="domain" description="Response regulatory" evidence="2">
    <location>
        <begin position="6"/>
        <end position="134"/>
    </location>
</feature>
<dbReference type="Pfam" id="PF00072">
    <property type="entry name" value="Response_reg"/>
    <property type="match status" value="1"/>
</dbReference>
<dbReference type="SUPFAM" id="SSF52172">
    <property type="entry name" value="CheY-like"/>
    <property type="match status" value="1"/>
</dbReference>
<organism evidence="3 4">
    <name type="scientific">Roseivirga pacifica</name>
    <dbReference type="NCBI Taxonomy" id="1267423"/>
    <lineage>
        <taxon>Bacteria</taxon>
        <taxon>Pseudomonadati</taxon>
        <taxon>Bacteroidota</taxon>
        <taxon>Cytophagia</taxon>
        <taxon>Cytophagales</taxon>
        <taxon>Roseivirgaceae</taxon>
        <taxon>Roseivirga</taxon>
    </lineage>
</organism>
<dbReference type="PANTHER" id="PTHR44520:SF2">
    <property type="entry name" value="RESPONSE REGULATOR RCP1"/>
    <property type="match status" value="1"/>
</dbReference>
<gene>
    <name evidence="3" type="ORF">SAMN05216290_2571</name>
</gene>
<keyword evidence="4" id="KW-1185">Reference proteome</keyword>
<dbReference type="GO" id="GO:0000160">
    <property type="term" value="P:phosphorelay signal transduction system"/>
    <property type="evidence" value="ECO:0007669"/>
    <property type="project" value="InterPro"/>
</dbReference>